<dbReference type="InterPro" id="IPR008966">
    <property type="entry name" value="Adhesion_dom_sf"/>
</dbReference>
<evidence type="ECO:0000256" key="1">
    <source>
        <dbReference type="SAM" id="SignalP"/>
    </source>
</evidence>
<gene>
    <name evidence="4" type="ORF">EpCFBP13511_03125</name>
    <name evidence="3" type="ORF">IFT93_08565</name>
</gene>
<dbReference type="GO" id="GO:0009289">
    <property type="term" value="C:pilus"/>
    <property type="evidence" value="ECO:0007669"/>
    <property type="project" value="InterPro"/>
</dbReference>
<reference evidence="3 6" key="2">
    <citation type="journal article" date="2020" name="FEMS Microbiol. Ecol.">
        <title>Temporal dynamics of bacterial communities during seed development and maturation.</title>
        <authorList>
            <person name="Chesneau G."/>
            <person name="Torres-Cortes G."/>
            <person name="Briand M."/>
            <person name="Darrasse A."/>
            <person name="Preveaux A."/>
            <person name="Marais C."/>
            <person name="Jacques M.A."/>
            <person name="Shade A."/>
            <person name="Barret M."/>
        </authorList>
    </citation>
    <scope>NUCLEOTIDE SEQUENCE [LARGE SCALE GENOMIC DNA]</scope>
    <source>
        <strain evidence="3 6">CFBP13732</strain>
    </source>
</reference>
<feature type="domain" description="Fimbrial-type adhesion" evidence="2">
    <location>
        <begin position="39"/>
        <end position="169"/>
    </location>
</feature>
<evidence type="ECO:0000313" key="6">
    <source>
        <dbReference type="Proteomes" id="UP000661012"/>
    </source>
</evidence>
<keyword evidence="1" id="KW-0732">Signal</keyword>
<dbReference type="GO" id="GO:0043709">
    <property type="term" value="P:cell adhesion involved in single-species biofilm formation"/>
    <property type="evidence" value="ECO:0007669"/>
    <property type="project" value="TreeGrafter"/>
</dbReference>
<evidence type="ECO:0000313" key="3">
    <source>
        <dbReference type="EMBL" id="MBD8106476.1"/>
    </source>
</evidence>
<dbReference type="EMBL" id="QGAC01000002">
    <property type="protein sequence ID" value="TKJ94555.1"/>
    <property type="molecule type" value="Genomic_DNA"/>
</dbReference>
<feature type="signal peptide" evidence="1">
    <location>
        <begin position="1"/>
        <end position="31"/>
    </location>
</feature>
<dbReference type="PANTHER" id="PTHR33420">
    <property type="entry name" value="FIMBRIAL SUBUNIT ELFA-RELATED"/>
    <property type="match status" value="1"/>
</dbReference>
<keyword evidence="6" id="KW-1185">Reference proteome</keyword>
<dbReference type="InterPro" id="IPR050263">
    <property type="entry name" value="Bact_Fimbrial_Adh_Pro"/>
</dbReference>
<dbReference type="Proteomes" id="UP000306393">
    <property type="component" value="Unassembled WGS sequence"/>
</dbReference>
<dbReference type="Pfam" id="PF00419">
    <property type="entry name" value="Fimbrial"/>
    <property type="match status" value="1"/>
</dbReference>
<name>A0A3Q8H5T2_9GAMM</name>
<dbReference type="InterPro" id="IPR036937">
    <property type="entry name" value="Adhesion_dom_fimbrial_sf"/>
</dbReference>
<evidence type="ECO:0000259" key="2">
    <source>
        <dbReference type="Pfam" id="PF00419"/>
    </source>
</evidence>
<reference evidence="4 5" key="1">
    <citation type="journal article" date="2019" name="Sci. Rep.">
        <title>Differences in resource use lead to coexistence of seed-transmitted microbial populations.</title>
        <authorList>
            <person name="Torres-Cortes G."/>
            <person name="Garcia B.J."/>
            <person name="Compant S."/>
            <person name="Rezki S."/>
            <person name="Jones P."/>
            <person name="Preveaux A."/>
            <person name="Briand M."/>
            <person name="Roulet A."/>
            <person name="Bouchez O."/>
            <person name="Jacobson D."/>
            <person name="Barret M."/>
        </authorList>
    </citation>
    <scope>NUCLEOTIDE SEQUENCE [LARGE SCALE GENOMIC DNA]</scope>
    <source>
        <strain evidence="4 5">CFBP13511</strain>
    </source>
</reference>
<dbReference type="SUPFAM" id="SSF49401">
    <property type="entry name" value="Bacterial adhesins"/>
    <property type="match status" value="1"/>
</dbReference>
<protein>
    <submittedName>
        <fullName evidence="4">Exotoxin</fullName>
    </submittedName>
    <submittedName>
        <fullName evidence="3">Fimbrial protein</fullName>
    </submittedName>
</protein>
<comment type="caution">
    <text evidence="4">The sequence shown here is derived from an EMBL/GenBank/DDBJ whole genome shotgun (WGS) entry which is preliminary data.</text>
</comment>
<dbReference type="OrthoDB" id="6465690at2"/>
<sequence length="169" mass="17983">MGTVRLCRRKPALYVICLALAVVGAAFQARAASTKVRVEVQVVAPACTINKGGLIEVPFGDDVITNKVDGNYKKRKITYSLQCDGASSNALKMMIEGAGAAFDASVLGTAKTDFGIEVLSNGEPMPINRWLNFNYQNVPNLEAVPVKRPGAILTSGPFSAGATMKVDYQ</sequence>
<dbReference type="AlphaFoldDB" id="A0A3Q8H5T2"/>
<dbReference type="PANTHER" id="PTHR33420:SF34">
    <property type="entry name" value="MINOR FIMBRIAL SUBUNIT"/>
    <property type="match status" value="1"/>
</dbReference>
<evidence type="ECO:0000313" key="4">
    <source>
        <dbReference type="EMBL" id="TKJ94555.1"/>
    </source>
</evidence>
<dbReference type="STRING" id="1219360.GCA_001571305_02388"/>
<dbReference type="KEGG" id="epe:CI789_13045"/>
<accession>A0A3Q8H5T2</accession>
<dbReference type="Proteomes" id="UP000661012">
    <property type="component" value="Unassembled WGS sequence"/>
</dbReference>
<feature type="chain" id="PRO_5030082113" evidence="1">
    <location>
        <begin position="32"/>
        <end position="169"/>
    </location>
</feature>
<dbReference type="InterPro" id="IPR000259">
    <property type="entry name" value="Adhesion_dom_fimbrial"/>
</dbReference>
<dbReference type="Gene3D" id="2.60.40.1090">
    <property type="entry name" value="Fimbrial-type adhesion domain"/>
    <property type="match status" value="1"/>
</dbReference>
<dbReference type="EMBL" id="JACYNN010000004">
    <property type="protein sequence ID" value="MBD8106476.1"/>
    <property type="molecule type" value="Genomic_DNA"/>
</dbReference>
<evidence type="ECO:0000313" key="5">
    <source>
        <dbReference type="Proteomes" id="UP000306393"/>
    </source>
</evidence>
<proteinExistence type="predicted"/>
<organism evidence="4 5">
    <name type="scientific">Erwinia persicina</name>
    <dbReference type="NCBI Taxonomy" id="55211"/>
    <lineage>
        <taxon>Bacteria</taxon>
        <taxon>Pseudomonadati</taxon>
        <taxon>Pseudomonadota</taxon>
        <taxon>Gammaproteobacteria</taxon>
        <taxon>Enterobacterales</taxon>
        <taxon>Erwiniaceae</taxon>
        <taxon>Erwinia</taxon>
    </lineage>
</organism>